<keyword evidence="4" id="KW-0560">Oxidoreductase</keyword>
<dbReference type="Proteomes" id="UP000683310">
    <property type="component" value="Chromosome"/>
</dbReference>
<keyword evidence="3" id="KW-0274">FAD</keyword>
<dbReference type="EMBL" id="CP074371">
    <property type="protein sequence ID" value="QVI24248.1"/>
    <property type="molecule type" value="Genomic_DNA"/>
</dbReference>
<dbReference type="PANTHER" id="PTHR46496">
    <property type="match status" value="1"/>
</dbReference>
<evidence type="ECO:0000256" key="2">
    <source>
        <dbReference type="ARBA" id="ARBA00022630"/>
    </source>
</evidence>
<evidence type="ECO:0000259" key="6">
    <source>
        <dbReference type="Pfam" id="PF01494"/>
    </source>
</evidence>
<protein>
    <submittedName>
        <fullName evidence="7">FAD-dependent monooxygenase</fullName>
    </submittedName>
</protein>
<feature type="region of interest" description="Disordered" evidence="5">
    <location>
        <begin position="382"/>
        <end position="401"/>
    </location>
</feature>
<name>A0ABX8CYC8_9NOCA</name>
<evidence type="ECO:0000256" key="5">
    <source>
        <dbReference type="SAM" id="MobiDB-lite"/>
    </source>
</evidence>
<evidence type="ECO:0000256" key="3">
    <source>
        <dbReference type="ARBA" id="ARBA00022827"/>
    </source>
</evidence>
<reference evidence="7 8" key="1">
    <citation type="submission" date="2021-04" db="EMBL/GenBank/DDBJ databases">
        <title>Nocardia tengchongensis.</title>
        <authorList>
            <person name="Zhuang k."/>
            <person name="Ran Y."/>
            <person name="Li W."/>
        </authorList>
    </citation>
    <scope>NUCLEOTIDE SEQUENCE [LARGE SCALE GENOMIC DNA]</scope>
    <source>
        <strain evidence="7 8">CFH S0057</strain>
    </source>
</reference>
<dbReference type="PRINTS" id="PR00420">
    <property type="entry name" value="RNGMNOXGNASE"/>
</dbReference>
<dbReference type="GO" id="GO:0004497">
    <property type="term" value="F:monooxygenase activity"/>
    <property type="evidence" value="ECO:0007669"/>
    <property type="project" value="UniProtKB-KW"/>
</dbReference>
<feature type="domain" description="FAD-binding" evidence="6">
    <location>
        <begin position="8"/>
        <end position="345"/>
    </location>
</feature>
<evidence type="ECO:0000256" key="1">
    <source>
        <dbReference type="ARBA" id="ARBA00001974"/>
    </source>
</evidence>
<comment type="cofactor">
    <cofactor evidence="1">
        <name>FAD</name>
        <dbReference type="ChEBI" id="CHEBI:57692"/>
    </cofactor>
</comment>
<dbReference type="PANTHER" id="PTHR46496:SF1">
    <property type="entry name" value="ZEAXANTHIN EPOXIDASE, CHLOROPLASTIC"/>
    <property type="match status" value="1"/>
</dbReference>
<evidence type="ECO:0000313" key="8">
    <source>
        <dbReference type="Proteomes" id="UP000683310"/>
    </source>
</evidence>
<keyword evidence="2" id="KW-0285">Flavoprotein</keyword>
<organism evidence="7 8">
    <name type="scientific">Nocardia tengchongensis</name>
    <dbReference type="NCBI Taxonomy" id="2055889"/>
    <lineage>
        <taxon>Bacteria</taxon>
        <taxon>Bacillati</taxon>
        <taxon>Actinomycetota</taxon>
        <taxon>Actinomycetes</taxon>
        <taxon>Mycobacteriales</taxon>
        <taxon>Nocardiaceae</taxon>
        <taxon>Nocardia</taxon>
    </lineage>
</organism>
<evidence type="ECO:0000256" key="4">
    <source>
        <dbReference type="ARBA" id="ARBA00023002"/>
    </source>
</evidence>
<keyword evidence="7" id="KW-0503">Monooxygenase</keyword>
<dbReference type="Gene3D" id="3.50.50.60">
    <property type="entry name" value="FAD/NAD(P)-binding domain"/>
    <property type="match status" value="1"/>
</dbReference>
<evidence type="ECO:0000313" key="7">
    <source>
        <dbReference type="EMBL" id="QVI24248.1"/>
    </source>
</evidence>
<accession>A0ABX8CYC8</accession>
<dbReference type="InterPro" id="IPR002938">
    <property type="entry name" value="FAD-bd"/>
</dbReference>
<proteinExistence type="predicted"/>
<dbReference type="SUPFAM" id="SSF51905">
    <property type="entry name" value="FAD/NAD(P)-binding domain"/>
    <property type="match status" value="1"/>
</dbReference>
<dbReference type="InterPro" id="IPR036188">
    <property type="entry name" value="FAD/NAD-bd_sf"/>
</dbReference>
<gene>
    <name evidence="7" type="ORF">KHQ06_16635</name>
</gene>
<dbReference type="Pfam" id="PF01494">
    <property type="entry name" value="FAD_binding_3"/>
    <property type="match status" value="1"/>
</dbReference>
<sequence length="401" mass="43124">MTNSVKSAIIVGAGIGGLTAAVALRRAGIDVILCERSPQLRAAGFGLGLQANAMHALRTLELGIDEQLLRVGARSRSVSYRRTDGSDLRRIDAAPVEAALGAPSVGLARKDLHDVLLAACGDDMQIELGADALRYIEASDSVQVEFADGRALRADVLIGADGINSAIRAQLHSVEPPRSGDYVAWLALASFSHPAIEDGAHIQYWGRGMRFGINDIGRGRIYWWGTLTTTAELAANWPHGKDDLLERFSGWAPEIGELITATPESDILTLPAQDRPPLTEWGRGRVTLLGDAAHPMLTSLSQGANAAIEDAVVLAHALATCHDPATALRGYERRRIPRTTMLVNRSRTQADLEQTTDPVLIEARDRFIVDAADNDRRSALMEPMTWPGLGDPDPVHQGAPL</sequence>
<keyword evidence="8" id="KW-1185">Reference proteome</keyword>